<evidence type="ECO:0000313" key="1">
    <source>
        <dbReference type="EMBL" id="KAF6147263.1"/>
    </source>
</evidence>
<organism evidence="1 2">
    <name type="scientific">Kingdonia uniflora</name>
    <dbReference type="NCBI Taxonomy" id="39325"/>
    <lineage>
        <taxon>Eukaryota</taxon>
        <taxon>Viridiplantae</taxon>
        <taxon>Streptophyta</taxon>
        <taxon>Embryophyta</taxon>
        <taxon>Tracheophyta</taxon>
        <taxon>Spermatophyta</taxon>
        <taxon>Magnoliopsida</taxon>
        <taxon>Ranunculales</taxon>
        <taxon>Circaeasteraceae</taxon>
        <taxon>Kingdonia</taxon>
    </lineage>
</organism>
<dbReference type="EMBL" id="JACGCM010001929">
    <property type="protein sequence ID" value="KAF6147263.1"/>
    <property type="molecule type" value="Genomic_DNA"/>
</dbReference>
<dbReference type="AlphaFoldDB" id="A0A7J7LXA1"/>
<accession>A0A7J7LXA1</accession>
<gene>
    <name evidence="1" type="ORF">GIB67_013084</name>
</gene>
<comment type="caution">
    <text evidence="1">The sequence shown here is derived from an EMBL/GenBank/DDBJ whole genome shotgun (WGS) entry which is preliminary data.</text>
</comment>
<dbReference type="PANTHER" id="PTHR31150:SF32">
    <property type="entry name" value="RING_U-BOX SUPERFAMILY PROTEIN"/>
    <property type="match status" value="1"/>
</dbReference>
<dbReference type="OrthoDB" id="1938835at2759"/>
<reference evidence="1 2" key="1">
    <citation type="journal article" date="2020" name="IScience">
        <title>Genome Sequencing of the Endangered Kingdonia uniflora (Circaeasteraceae, Ranunculales) Reveals Potential Mechanisms of Evolutionary Specialization.</title>
        <authorList>
            <person name="Sun Y."/>
            <person name="Deng T."/>
            <person name="Zhang A."/>
            <person name="Moore M.J."/>
            <person name="Landis J.B."/>
            <person name="Lin N."/>
            <person name="Zhang H."/>
            <person name="Zhang X."/>
            <person name="Huang J."/>
            <person name="Zhang X."/>
            <person name="Sun H."/>
            <person name="Wang H."/>
        </authorList>
    </citation>
    <scope>NUCLEOTIDE SEQUENCE [LARGE SCALE GENOMIC DNA]</scope>
    <source>
        <strain evidence="1">TB1705</strain>
        <tissue evidence="1">Leaf</tissue>
    </source>
</reference>
<evidence type="ECO:0000313" key="2">
    <source>
        <dbReference type="Proteomes" id="UP000541444"/>
    </source>
</evidence>
<dbReference type="Proteomes" id="UP000541444">
    <property type="component" value="Unassembled WGS sequence"/>
</dbReference>
<protein>
    <submittedName>
        <fullName evidence="1">Uncharacterized protein</fullName>
    </submittedName>
</protein>
<name>A0A7J7LXA1_9MAGN</name>
<keyword evidence="2" id="KW-1185">Reference proteome</keyword>
<proteinExistence type="predicted"/>
<dbReference type="PANTHER" id="PTHR31150">
    <property type="entry name" value="EXPRESSED PROTEIN"/>
    <property type="match status" value="1"/>
</dbReference>
<sequence length="302" mass="33789">MGYACSCITAKDSSLPNIITNGALHQSAGYSPSWSSRWDNLGHVAGETENPTDRYSHVRRRYVVLEKTPVHEGIVGNLITPVSDLSMGNSFSTRVRDLTEISRIAYPSSSKLSFSMSELFNHSFSRSYPLPGELMPSRWARRSPGHQLLRGVFNIHIPGFILVFKSPNNNFASEGRQSFVLFTGSSDGWSMIIFLVLVASSQRDRWSFDSETFSSSGHSKMTRENSPFIDLRTCGVCSKLLTERSSGSEGKCPKIGSSSSVRNVFAKPFLKHNFSLGSKKMIKFMIVDESPVRRMGFWARYR</sequence>